<dbReference type="Proteomes" id="UP000256488">
    <property type="component" value="Unassembled WGS sequence"/>
</dbReference>
<comment type="caution">
    <text evidence="1">The sequence shown here is derived from an EMBL/GenBank/DDBJ whole genome shotgun (WGS) entry which is preliminary data.</text>
</comment>
<name>A0A3E0WR98_9BACI</name>
<proteinExistence type="predicted"/>
<organism evidence="1 2">
    <name type="scientific">Virgibacillus dokdonensis</name>
    <dbReference type="NCBI Taxonomy" id="302167"/>
    <lineage>
        <taxon>Bacteria</taxon>
        <taxon>Bacillati</taxon>
        <taxon>Bacillota</taxon>
        <taxon>Bacilli</taxon>
        <taxon>Bacillales</taxon>
        <taxon>Bacillaceae</taxon>
        <taxon>Virgibacillus</taxon>
    </lineage>
</organism>
<reference evidence="1 2" key="1">
    <citation type="submission" date="2017-05" db="EMBL/GenBank/DDBJ databases">
        <title>Virgibacillus sp. AK90 isolated from a saltern of Kakinada, India.</title>
        <authorList>
            <person name="Gupta V."/>
            <person name="Sidhu C."/>
            <person name="Korpole S."/>
            <person name="Pinnaka A.K."/>
        </authorList>
    </citation>
    <scope>NUCLEOTIDE SEQUENCE [LARGE SCALE GENOMIC DNA]</scope>
    <source>
        <strain evidence="1 2">AK90</strain>
    </source>
</reference>
<evidence type="ECO:0000313" key="2">
    <source>
        <dbReference type="Proteomes" id="UP000256488"/>
    </source>
</evidence>
<protein>
    <submittedName>
        <fullName evidence="1">Uncharacterized protein</fullName>
    </submittedName>
</protein>
<sequence>MGFFEIKSILLLCEEGVYPYSARLEDEAKLGAKIMLKEDVLNVFDRGYFNFLFYNNYRLKIGTVKIHEKIV</sequence>
<dbReference type="AlphaFoldDB" id="A0A3E0WR98"/>
<evidence type="ECO:0000313" key="1">
    <source>
        <dbReference type="EMBL" id="RFA34506.1"/>
    </source>
</evidence>
<gene>
    <name evidence="1" type="ORF">CAI16_11395</name>
</gene>
<dbReference type="EMBL" id="NFZX01000022">
    <property type="protein sequence ID" value="RFA34506.1"/>
    <property type="molecule type" value="Genomic_DNA"/>
</dbReference>
<accession>A0A3E0WR98</accession>